<keyword evidence="2 4" id="KW-0444">Lipid biosynthesis</keyword>
<organism evidence="7 8">
    <name type="scientific">Coptotermes formosanus</name>
    <name type="common">Formosan subterranean termite</name>
    <dbReference type="NCBI Taxonomy" id="36987"/>
    <lineage>
        <taxon>Eukaryota</taxon>
        <taxon>Metazoa</taxon>
        <taxon>Ecdysozoa</taxon>
        <taxon>Arthropoda</taxon>
        <taxon>Hexapoda</taxon>
        <taxon>Insecta</taxon>
        <taxon>Pterygota</taxon>
        <taxon>Neoptera</taxon>
        <taxon>Polyneoptera</taxon>
        <taxon>Dictyoptera</taxon>
        <taxon>Blattodea</taxon>
        <taxon>Blattoidea</taxon>
        <taxon>Termitoidae</taxon>
        <taxon>Rhinotermitidae</taxon>
        <taxon>Coptotermes</taxon>
    </lineage>
</organism>
<dbReference type="CDD" id="cd09071">
    <property type="entry name" value="FAR_C"/>
    <property type="match status" value="1"/>
</dbReference>
<comment type="similarity">
    <text evidence="1 4">Belongs to the fatty acyl-CoA reductase family.</text>
</comment>
<dbReference type="PANTHER" id="PTHR11011:SF60">
    <property type="entry name" value="FATTY ACYL-COA REDUCTASE-RELATED"/>
    <property type="match status" value="1"/>
</dbReference>
<comment type="function">
    <text evidence="4">Catalyzes the reduction of fatty acyl-CoA to fatty alcohols.</text>
</comment>
<keyword evidence="4" id="KW-0472">Membrane</keyword>
<dbReference type="GO" id="GO:0102965">
    <property type="term" value="F:alcohol-forming long-chain fatty acyl-CoA reductase activity"/>
    <property type="evidence" value="ECO:0007669"/>
    <property type="project" value="UniProtKB-EC"/>
</dbReference>
<gene>
    <name evidence="7" type="ORF">Cfor_01030</name>
</gene>
<keyword evidence="4" id="KW-0560">Oxidoreductase</keyword>
<dbReference type="InterPro" id="IPR013120">
    <property type="entry name" value="FAR_NAD-bd"/>
</dbReference>
<feature type="domain" description="Fatty acyl-CoA reductase C-terminal" evidence="5">
    <location>
        <begin position="354"/>
        <end position="439"/>
    </location>
</feature>
<comment type="caution">
    <text evidence="7">The sequence shown here is derived from an EMBL/GenBank/DDBJ whole genome shotgun (WGS) entry which is preliminary data.</text>
</comment>
<dbReference type="GO" id="GO:0005777">
    <property type="term" value="C:peroxisome"/>
    <property type="evidence" value="ECO:0007669"/>
    <property type="project" value="TreeGrafter"/>
</dbReference>
<dbReference type="InterPro" id="IPR026055">
    <property type="entry name" value="FAR"/>
</dbReference>
<feature type="transmembrane region" description="Helical" evidence="4">
    <location>
        <begin position="330"/>
        <end position="352"/>
    </location>
</feature>
<keyword evidence="8" id="KW-1185">Reference proteome</keyword>
<dbReference type="Pfam" id="PF03015">
    <property type="entry name" value="Sterile"/>
    <property type="match status" value="1"/>
</dbReference>
<proteinExistence type="inferred from homology"/>
<evidence type="ECO:0000259" key="6">
    <source>
        <dbReference type="Pfam" id="PF07993"/>
    </source>
</evidence>
<dbReference type="InParanoid" id="A0A6L2PLU9"/>
<evidence type="ECO:0000256" key="4">
    <source>
        <dbReference type="RuleBase" id="RU363097"/>
    </source>
</evidence>
<dbReference type="Proteomes" id="UP000502823">
    <property type="component" value="Unassembled WGS sequence"/>
</dbReference>
<sequence length="439" mass="50129">MASKIQKFYDGRVVFLTGGSGFFGKVLLLKLLQSCPGIRGIIVLLREKHGQSCKERLFNILSSSEFSALPKSSFLKVSYVEGDMEKEGLGLSKEDRQFLLSSHISVVFHIAASLSLHEPLVKCVKTNAMPVIELIGLCEEMPELKGLVYVSTAFSQCPHSEIKEEVYPLPIEYKQIFNDKLDEETMMKVRKTGGWPNNYAFSKALAEEMLQKIHSHFPVAIFRPSLVINAWKEPNPGWINNSYSITRVLRTAYMGYDRVGIFRVEKVGDLVPVDMCVNAMIATAWETAKSEYRGQTKVYNFVSGAQNPITWKEYWSICGQKIIENPPSKAVWYFFYTITALWPVYFSLWLFLDLIPACLLQALQYCTASGSKRIIKEALRSLQYAILVKYFGDKEWSFHDTNIRSLLDKLTPEDSAIFNFDIKQINWTEYLENCVKGVR</sequence>
<accession>A0A6L2PLU9</accession>
<feature type="domain" description="Thioester reductase (TE)" evidence="6">
    <location>
        <begin position="16"/>
        <end position="280"/>
    </location>
</feature>
<dbReference type="EMBL" id="BLKM01008377">
    <property type="protein sequence ID" value="GFG33541.1"/>
    <property type="molecule type" value="Genomic_DNA"/>
</dbReference>
<keyword evidence="3 4" id="KW-0443">Lipid metabolism</keyword>
<comment type="catalytic activity">
    <reaction evidence="4">
        <text>a long-chain fatty acyl-CoA + 2 NADPH + 2 H(+) = a long-chain primary fatty alcohol + 2 NADP(+) + CoA</text>
        <dbReference type="Rhea" id="RHEA:52716"/>
        <dbReference type="ChEBI" id="CHEBI:15378"/>
        <dbReference type="ChEBI" id="CHEBI:57287"/>
        <dbReference type="ChEBI" id="CHEBI:57783"/>
        <dbReference type="ChEBI" id="CHEBI:58349"/>
        <dbReference type="ChEBI" id="CHEBI:77396"/>
        <dbReference type="ChEBI" id="CHEBI:83139"/>
        <dbReference type="EC" id="1.2.1.84"/>
    </reaction>
</comment>
<dbReference type="AlphaFoldDB" id="A0A6L2PLU9"/>
<protein>
    <recommendedName>
        <fullName evidence="4">Fatty acyl-CoA reductase</fullName>
        <ecNumber evidence="4">1.2.1.84</ecNumber>
    </recommendedName>
</protein>
<name>A0A6L2PLU9_COPFO</name>
<dbReference type="GO" id="GO:0080019">
    <property type="term" value="F:alcohol-forming very long-chain fatty acyl-CoA reductase activity"/>
    <property type="evidence" value="ECO:0007669"/>
    <property type="project" value="InterPro"/>
</dbReference>
<keyword evidence="4" id="KW-0812">Transmembrane</keyword>
<dbReference type="OrthoDB" id="429813at2759"/>
<dbReference type="CDD" id="cd05236">
    <property type="entry name" value="FAR-N_SDR_e"/>
    <property type="match status" value="1"/>
</dbReference>
<dbReference type="InterPro" id="IPR033640">
    <property type="entry name" value="FAR_C"/>
</dbReference>
<dbReference type="SUPFAM" id="SSF51735">
    <property type="entry name" value="NAD(P)-binding Rossmann-fold domains"/>
    <property type="match status" value="1"/>
</dbReference>
<feature type="non-terminal residue" evidence="7">
    <location>
        <position position="439"/>
    </location>
</feature>
<dbReference type="GO" id="GO:0035336">
    <property type="term" value="P:long-chain fatty-acyl-CoA metabolic process"/>
    <property type="evidence" value="ECO:0007669"/>
    <property type="project" value="TreeGrafter"/>
</dbReference>
<dbReference type="Gene3D" id="3.40.50.720">
    <property type="entry name" value="NAD(P)-binding Rossmann-like Domain"/>
    <property type="match status" value="1"/>
</dbReference>
<evidence type="ECO:0000256" key="2">
    <source>
        <dbReference type="ARBA" id="ARBA00022516"/>
    </source>
</evidence>
<evidence type="ECO:0000256" key="1">
    <source>
        <dbReference type="ARBA" id="ARBA00005928"/>
    </source>
</evidence>
<evidence type="ECO:0000313" key="7">
    <source>
        <dbReference type="EMBL" id="GFG33541.1"/>
    </source>
</evidence>
<keyword evidence="4" id="KW-1133">Transmembrane helix</keyword>
<dbReference type="InterPro" id="IPR036291">
    <property type="entry name" value="NAD(P)-bd_dom_sf"/>
</dbReference>
<reference evidence="8" key="1">
    <citation type="submission" date="2020-01" db="EMBL/GenBank/DDBJ databases">
        <title>Draft genome sequence of the Termite Coptotermes fromosanus.</title>
        <authorList>
            <person name="Itakura S."/>
            <person name="Yosikawa Y."/>
            <person name="Umezawa K."/>
        </authorList>
    </citation>
    <scope>NUCLEOTIDE SEQUENCE [LARGE SCALE GENOMIC DNA]</scope>
</reference>
<keyword evidence="4" id="KW-0521">NADP</keyword>
<evidence type="ECO:0000259" key="5">
    <source>
        <dbReference type="Pfam" id="PF03015"/>
    </source>
</evidence>
<dbReference type="EC" id="1.2.1.84" evidence="4"/>
<dbReference type="PANTHER" id="PTHR11011">
    <property type="entry name" value="MALE STERILITY PROTEIN 2-RELATED"/>
    <property type="match status" value="1"/>
</dbReference>
<dbReference type="Pfam" id="PF07993">
    <property type="entry name" value="NAD_binding_4"/>
    <property type="match status" value="1"/>
</dbReference>
<evidence type="ECO:0000256" key="3">
    <source>
        <dbReference type="ARBA" id="ARBA00023098"/>
    </source>
</evidence>
<evidence type="ECO:0000313" key="8">
    <source>
        <dbReference type="Proteomes" id="UP000502823"/>
    </source>
</evidence>